<name>A0A9D3XGE8_9SAUR</name>
<protein>
    <submittedName>
        <fullName evidence="2">Uncharacterized protein</fullName>
    </submittedName>
</protein>
<organism evidence="2 3">
    <name type="scientific">Mauremys mutica</name>
    <name type="common">yellowpond turtle</name>
    <dbReference type="NCBI Taxonomy" id="74926"/>
    <lineage>
        <taxon>Eukaryota</taxon>
        <taxon>Metazoa</taxon>
        <taxon>Chordata</taxon>
        <taxon>Craniata</taxon>
        <taxon>Vertebrata</taxon>
        <taxon>Euteleostomi</taxon>
        <taxon>Archelosauria</taxon>
        <taxon>Testudinata</taxon>
        <taxon>Testudines</taxon>
        <taxon>Cryptodira</taxon>
        <taxon>Durocryptodira</taxon>
        <taxon>Testudinoidea</taxon>
        <taxon>Geoemydidae</taxon>
        <taxon>Geoemydinae</taxon>
        <taxon>Mauremys</taxon>
    </lineage>
</organism>
<gene>
    <name evidence="2" type="ORF">KIL84_012377</name>
</gene>
<proteinExistence type="predicted"/>
<dbReference type="Proteomes" id="UP000827986">
    <property type="component" value="Unassembled WGS sequence"/>
</dbReference>
<keyword evidence="3" id="KW-1185">Reference proteome</keyword>
<evidence type="ECO:0000256" key="1">
    <source>
        <dbReference type="SAM" id="MobiDB-lite"/>
    </source>
</evidence>
<dbReference type="EMBL" id="JAHDVG010000474">
    <property type="protein sequence ID" value="KAH1178675.1"/>
    <property type="molecule type" value="Genomic_DNA"/>
</dbReference>
<accession>A0A9D3XGE8</accession>
<dbReference type="AlphaFoldDB" id="A0A9D3XGE8"/>
<reference evidence="2" key="1">
    <citation type="submission" date="2021-09" db="EMBL/GenBank/DDBJ databases">
        <title>The genome of Mauremys mutica provides insights into the evolution of semi-aquatic lifestyle.</title>
        <authorList>
            <person name="Gong S."/>
            <person name="Gao Y."/>
        </authorList>
    </citation>
    <scope>NUCLEOTIDE SEQUENCE</scope>
    <source>
        <strain evidence="2">MM-2020</strain>
        <tissue evidence="2">Muscle</tissue>
    </source>
</reference>
<evidence type="ECO:0000313" key="2">
    <source>
        <dbReference type="EMBL" id="KAH1178675.1"/>
    </source>
</evidence>
<comment type="caution">
    <text evidence="2">The sequence shown here is derived from an EMBL/GenBank/DDBJ whole genome shotgun (WGS) entry which is preliminary data.</text>
</comment>
<sequence length="234" mass="26360">MQLSNVSEARSQVLQGPVRSHVQDFICFMLKKDAALTYFYHLMYPFGFWSHPPPNRVKTKGLILQDAEHPALIQQSTCLTFPLKSMKPLMRLKLSTWKSTLLDWGHSAQHIAGSCHKNGDSYSSKHFGQKGEKTPLPVPGWRGENRNSGFLSDLYSFVLHSDTTVNSRAQTERVRKIHTGVFALQTADLACKFCTMSSVLKTSGLTIIFMLVGWGRDVTKRKGNESQTQLIEKS</sequence>
<feature type="region of interest" description="Disordered" evidence="1">
    <location>
        <begin position="123"/>
        <end position="142"/>
    </location>
</feature>
<evidence type="ECO:0000313" key="3">
    <source>
        <dbReference type="Proteomes" id="UP000827986"/>
    </source>
</evidence>